<evidence type="ECO:0000256" key="2">
    <source>
        <dbReference type="ARBA" id="ARBA00022801"/>
    </source>
</evidence>
<dbReference type="InterPro" id="IPR011990">
    <property type="entry name" value="TPR-like_helical_dom_sf"/>
</dbReference>
<sequence length="421" mass="47566">MEISLQNIFSKRKTVVFVFFILFNFGFAQNNSKIEIGTIDSISSKVLGESRKIWVHLPRSAKNTGFAKQKYPVVYVLDGDAHFSSVVGIIEELSEINGNTNCPEMIVVGITNTNRNRDLTPTHSDVDPPFVPKGLSEQSGGGEKFTAFLEKELIPYIDAKYPTAPYKTLIGHSFGGLTVMNILTNHTSLFNSYIAIDPSMWWDHDQFLKETTKKLAAKNLTGISLFLAAANTMDDNMNIVKVRRDTTVFTRHIRSILNLNDFLKQNKKSNLNYEYKYYDKDDHGSVPLIATYDGLRFLFKFNKLQLSIPEKINFDKAVLSKMEKHFDEVSKHLGYKVSIPENTINAYGYQSLGKKDIELAGYLFKMNAANYPQSPNVYDSLGDFYEAGGDKKNAIANYEKALVLDKNFAETKAKLEKLTSN</sequence>
<protein>
    <submittedName>
        <fullName evidence="4">Esterase</fullName>
    </submittedName>
</protein>
<dbReference type="Pfam" id="PF00756">
    <property type="entry name" value="Esterase"/>
    <property type="match status" value="1"/>
</dbReference>
<keyword evidence="5" id="KW-1185">Reference proteome</keyword>
<dbReference type="InterPro" id="IPR052558">
    <property type="entry name" value="Siderophore_Hydrolase_D"/>
</dbReference>
<dbReference type="OrthoDB" id="9784036at2"/>
<evidence type="ECO:0000256" key="3">
    <source>
        <dbReference type="PROSITE-ProRule" id="PRU00339"/>
    </source>
</evidence>
<dbReference type="PROSITE" id="PS50005">
    <property type="entry name" value="TPR"/>
    <property type="match status" value="1"/>
</dbReference>
<evidence type="ECO:0000313" key="4">
    <source>
        <dbReference type="EMBL" id="OIV43698.1"/>
    </source>
</evidence>
<dbReference type="InterPro" id="IPR000801">
    <property type="entry name" value="Esterase-like"/>
</dbReference>
<dbReference type="RefSeq" id="WP_071634703.1">
    <property type="nucleotide sequence ID" value="NZ_MLFK01000001.1"/>
</dbReference>
<dbReference type="PANTHER" id="PTHR40841">
    <property type="entry name" value="SIDEROPHORE TRIACETYLFUSARININE C ESTERASE"/>
    <property type="match status" value="1"/>
</dbReference>
<dbReference type="PANTHER" id="PTHR40841:SF2">
    <property type="entry name" value="SIDEROPHORE-DEGRADING ESTERASE (EUROFUNG)"/>
    <property type="match status" value="1"/>
</dbReference>
<dbReference type="SUPFAM" id="SSF48452">
    <property type="entry name" value="TPR-like"/>
    <property type="match status" value="1"/>
</dbReference>
<keyword evidence="2" id="KW-0378">Hydrolase</keyword>
<reference evidence="4 5" key="1">
    <citation type="submission" date="2016-10" db="EMBL/GenBank/DDBJ databases">
        <title>Draft Genome Sequence of Rhizobacteria Flavobacterium johnsoniae CI04.</title>
        <authorList>
            <person name="Bravo J.I."/>
            <person name="Lozano G.L."/>
            <person name="Handelsman J."/>
        </authorList>
    </citation>
    <scope>NUCLEOTIDE SEQUENCE [LARGE SCALE GENOMIC DNA]</scope>
    <source>
        <strain evidence="4 5">CI04</strain>
    </source>
</reference>
<dbReference type="AlphaFoldDB" id="A0A1J7CVS0"/>
<dbReference type="GO" id="GO:0016788">
    <property type="term" value="F:hydrolase activity, acting on ester bonds"/>
    <property type="evidence" value="ECO:0007669"/>
    <property type="project" value="TreeGrafter"/>
</dbReference>
<proteinExistence type="inferred from homology"/>
<dbReference type="Proteomes" id="UP000182826">
    <property type="component" value="Unassembled WGS sequence"/>
</dbReference>
<dbReference type="EMBL" id="MLFK01000001">
    <property type="protein sequence ID" value="OIV43698.1"/>
    <property type="molecule type" value="Genomic_DNA"/>
</dbReference>
<evidence type="ECO:0000256" key="1">
    <source>
        <dbReference type="ARBA" id="ARBA00005622"/>
    </source>
</evidence>
<comment type="similarity">
    <text evidence="1">Belongs to the esterase D family.</text>
</comment>
<dbReference type="Gene3D" id="3.40.50.1820">
    <property type="entry name" value="alpha/beta hydrolase"/>
    <property type="match status" value="1"/>
</dbReference>
<comment type="caution">
    <text evidence="4">The sequence shown here is derived from an EMBL/GenBank/DDBJ whole genome shotgun (WGS) entry which is preliminary data.</text>
</comment>
<keyword evidence="3" id="KW-0802">TPR repeat</keyword>
<name>A0A1J7CVS0_FLAJO</name>
<organism evidence="4 5">
    <name type="scientific">Flavobacterium johnsoniae</name>
    <name type="common">Cytophaga johnsonae</name>
    <dbReference type="NCBI Taxonomy" id="986"/>
    <lineage>
        <taxon>Bacteria</taxon>
        <taxon>Pseudomonadati</taxon>
        <taxon>Bacteroidota</taxon>
        <taxon>Flavobacteriia</taxon>
        <taxon>Flavobacteriales</taxon>
        <taxon>Flavobacteriaceae</taxon>
        <taxon>Flavobacterium</taxon>
    </lineage>
</organism>
<dbReference type="SUPFAM" id="SSF53474">
    <property type="entry name" value="alpha/beta-Hydrolases"/>
    <property type="match status" value="1"/>
</dbReference>
<feature type="repeat" description="TPR" evidence="3">
    <location>
        <begin position="375"/>
        <end position="408"/>
    </location>
</feature>
<dbReference type="InterPro" id="IPR029058">
    <property type="entry name" value="AB_hydrolase_fold"/>
</dbReference>
<gene>
    <name evidence="4" type="ORF">BKM63_00370</name>
</gene>
<evidence type="ECO:0000313" key="5">
    <source>
        <dbReference type="Proteomes" id="UP000182826"/>
    </source>
</evidence>
<dbReference type="InterPro" id="IPR019734">
    <property type="entry name" value="TPR_rpt"/>
</dbReference>
<accession>A0A1J7CVS0</accession>